<reference evidence="2 3" key="1">
    <citation type="journal article" date="2017" name="Mol. Biol. Evol.">
        <title>The 4-celled Tetrabaena socialis nuclear genome reveals the essential components for genetic control of cell number at the origin of multicellularity in the volvocine lineage.</title>
        <authorList>
            <person name="Featherston J."/>
            <person name="Arakaki Y."/>
            <person name="Hanschen E.R."/>
            <person name="Ferris P.J."/>
            <person name="Michod R.E."/>
            <person name="Olson B.J.S.C."/>
            <person name="Nozaki H."/>
            <person name="Durand P.M."/>
        </authorList>
    </citation>
    <scope>NUCLEOTIDE SEQUENCE [LARGE SCALE GENOMIC DNA]</scope>
    <source>
        <strain evidence="2 3">NIES-571</strain>
    </source>
</reference>
<evidence type="ECO:0000313" key="2">
    <source>
        <dbReference type="EMBL" id="PNH03360.1"/>
    </source>
</evidence>
<keyword evidence="1" id="KW-0812">Transmembrane</keyword>
<dbReference type="EMBL" id="PGGS01000513">
    <property type="protein sequence ID" value="PNH03360.1"/>
    <property type="molecule type" value="Genomic_DNA"/>
</dbReference>
<accession>A0A2J7ZSZ4</accession>
<organism evidence="2 3">
    <name type="scientific">Tetrabaena socialis</name>
    <dbReference type="NCBI Taxonomy" id="47790"/>
    <lineage>
        <taxon>Eukaryota</taxon>
        <taxon>Viridiplantae</taxon>
        <taxon>Chlorophyta</taxon>
        <taxon>core chlorophytes</taxon>
        <taxon>Chlorophyceae</taxon>
        <taxon>CS clade</taxon>
        <taxon>Chlamydomonadales</taxon>
        <taxon>Tetrabaenaceae</taxon>
        <taxon>Tetrabaena</taxon>
    </lineage>
</organism>
<sequence>MLDLVARWVIAAIVFWKKAQEANDLGVPRQDWRDAVAVMACVAALLGAIMAFACLMDACKCLRDCCSCCCSDDDDDPKRKANAV</sequence>
<evidence type="ECO:0000256" key="1">
    <source>
        <dbReference type="SAM" id="Phobius"/>
    </source>
</evidence>
<evidence type="ECO:0000313" key="3">
    <source>
        <dbReference type="Proteomes" id="UP000236333"/>
    </source>
</evidence>
<dbReference type="AlphaFoldDB" id="A0A2J7ZSZ4"/>
<comment type="caution">
    <text evidence="2">The sequence shown here is derived from an EMBL/GenBank/DDBJ whole genome shotgun (WGS) entry which is preliminary data.</text>
</comment>
<keyword evidence="1" id="KW-0472">Membrane</keyword>
<feature type="transmembrane region" description="Helical" evidence="1">
    <location>
        <begin position="35"/>
        <end position="55"/>
    </location>
</feature>
<dbReference type="Proteomes" id="UP000236333">
    <property type="component" value="Unassembled WGS sequence"/>
</dbReference>
<keyword evidence="1" id="KW-1133">Transmembrane helix</keyword>
<protein>
    <submittedName>
        <fullName evidence="2">Uncharacterized protein</fullName>
    </submittedName>
</protein>
<proteinExistence type="predicted"/>
<gene>
    <name evidence="2" type="ORF">TSOC_010594</name>
</gene>
<name>A0A2J7ZSZ4_9CHLO</name>
<keyword evidence="3" id="KW-1185">Reference proteome</keyword>